<dbReference type="CDD" id="cd18186">
    <property type="entry name" value="BTB_POZ_ZBTB_KLHL-like"/>
    <property type="match status" value="1"/>
</dbReference>
<dbReference type="CDD" id="cd14733">
    <property type="entry name" value="BACK"/>
    <property type="match status" value="1"/>
</dbReference>
<dbReference type="InterPro" id="IPR011333">
    <property type="entry name" value="SKP1/BTB/POZ_sf"/>
</dbReference>
<dbReference type="SUPFAM" id="SSF54695">
    <property type="entry name" value="POZ domain"/>
    <property type="match status" value="1"/>
</dbReference>
<protein>
    <recommendedName>
        <fullName evidence="5">BTB domain-containing protein</fullName>
    </recommendedName>
</protein>
<name>A0A397III6_9GLOM</name>
<dbReference type="Proteomes" id="UP000266861">
    <property type="component" value="Unassembled WGS sequence"/>
</dbReference>
<evidence type="ECO:0000259" key="2">
    <source>
        <dbReference type="PROSITE" id="PS51886"/>
    </source>
</evidence>
<dbReference type="Pfam" id="PF07707">
    <property type="entry name" value="BACK"/>
    <property type="match status" value="1"/>
</dbReference>
<evidence type="ECO:0008006" key="5">
    <source>
        <dbReference type="Google" id="ProtNLM"/>
    </source>
</evidence>
<evidence type="ECO:0000313" key="4">
    <source>
        <dbReference type="Proteomes" id="UP000266861"/>
    </source>
</evidence>
<dbReference type="EMBL" id="PQFF01000213">
    <property type="protein sequence ID" value="RHZ73536.1"/>
    <property type="molecule type" value="Genomic_DNA"/>
</dbReference>
<dbReference type="PANTHER" id="PTHR45774">
    <property type="entry name" value="BTB/POZ DOMAIN-CONTAINING"/>
    <property type="match status" value="1"/>
</dbReference>
<evidence type="ECO:0000259" key="1">
    <source>
        <dbReference type="PROSITE" id="PS50097"/>
    </source>
</evidence>
<dbReference type="Gene3D" id="1.25.40.420">
    <property type="match status" value="1"/>
</dbReference>
<feature type="domain" description="TLDc" evidence="2">
    <location>
        <begin position="323"/>
        <end position="500"/>
    </location>
</feature>
<dbReference type="Pfam" id="PF07534">
    <property type="entry name" value="TLD"/>
    <property type="match status" value="1"/>
</dbReference>
<comment type="caution">
    <text evidence="3">The sequence shown here is derived from an EMBL/GenBank/DDBJ whole genome shotgun (WGS) entry which is preliminary data.</text>
</comment>
<gene>
    <name evidence="3" type="ORF">Glove_230g210</name>
</gene>
<reference evidence="3 4" key="1">
    <citation type="submission" date="2018-08" db="EMBL/GenBank/DDBJ databases">
        <title>Genome and evolution of the arbuscular mycorrhizal fungus Diversispora epigaea (formerly Glomus versiforme) and its bacterial endosymbionts.</title>
        <authorList>
            <person name="Sun X."/>
            <person name="Fei Z."/>
            <person name="Harrison M."/>
        </authorList>
    </citation>
    <scope>NUCLEOTIDE SEQUENCE [LARGE SCALE GENOMIC DNA]</scope>
    <source>
        <strain evidence="3 4">IT104</strain>
    </source>
</reference>
<dbReference type="Pfam" id="PF00651">
    <property type="entry name" value="BTB"/>
    <property type="match status" value="1"/>
</dbReference>
<dbReference type="InterPro" id="IPR011705">
    <property type="entry name" value="BACK"/>
</dbReference>
<dbReference type="AlphaFoldDB" id="A0A397III6"/>
<dbReference type="InterPro" id="IPR006571">
    <property type="entry name" value="TLDc_dom"/>
</dbReference>
<sequence length="503" mass="59159">MKYLFLDKLIQNFSEILNDNEEYNVIIEVGNELDKKTFTAHSVILRYRSSYFNKELKNTVPEINNIIKTITIQNISAEVFEIILKYIYYGNIDTENIDTKIIYKLMIAANELKLEELSIKLESHLIEFETSWLKTNFFLVYNSVFINNEFKNLKKFCDNIIVKNPKLIFESNEFTSLHESALVSILKRDDLHMIESEIWDYLIKWGTAQNLNLPEKLEEWSAENFTTLKTILQQCLPFIRYFHISNVDVMDKIKPYKKILDKQLWDDLKQHLIIPDRPVISVILPPRVFIAQELPPFITLAPEPLPRINFQEKTTRVNEPFSTIINEEHAAIISSWIDYKPTSYSLTNNPYEFQLILRGSEDGFSPRTFWDICHGYENTIVICKVKGTKEIKGGYNPLAWDKTKDGWMKTDKSFIFSFQNGNIQNSILSRVKDEKRAINVTCKDEVGPKFGRNEFTLRSREFDFTKDCLNQCKKSRFYEKSLRVKINAFSIIDYEVLQVVRKI</sequence>
<dbReference type="PROSITE" id="PS50097">
    <property type="entry name" value="BTB"/>
    <property type="match status" value="1"/>
</dbReference>
<feature type="domain" description="BTB" evidence="1">
    <location>
        <begin position="23"/>
        <end position="96"/>
    </location>
</feature>
<dbReference type="Gene3D" id="3.30.710.10">
    <property type="entry name" value="Potassium Channel Kv1.1, Chain A"/>
    <property type="match status" value="1"/>
</dbReference>
<dbReference type="PANTHER" id="PTHR45774:SF3">
    <property type="entry name" value="BTB (POZ) DOMAIN-CONTAINING 2B-RELATED"/>
    <property type="match status" value="1"/>
</dbReference>
<dbReference type="SMART" id="SM00225">
    <property type="entry name" value="BTB"/>
    <property type="match status" value="1"/>
</dbReference>
<evidence type="ECO:0000313" key="3">
    <source>
        <dbReference type="EMBL" id="RHZ73536.1"/>
    </source>
</evidence>
<dbReference type="InterPro" id="IPR000210">
    <property type="entry name" value="BTB/POZ_dom"/>
</dbReference>
<proteinExistence type="predicted"/>
<dbReference type="PROSITE" id="PS51886">
    <property type="entry name" value="TLDC"/>
    <property type="match status" value="1"/>
</dbReference>
<keyword evidence="4" id="KW-1185">Reference proteome</keyword>
<organism evidence="3 4">
    <name type="scientific">Diversispora epigaea</name>
    <dbReference type="NCBI Taxonomy" id="1348612"/>
    <lineage>
        <taxon>Eukaryota</taxon>
        <taxon>Fungi</taxon>
        <taxon>Fungi incertae sedis</taxon>
        <taxon>Mucoromycota</taxon>
        <taxon>Glomeromycotina</taxon>
        <taxon>Glomeromycetes</taxon>
        <taxon>Diversisporales</taxon>
        <taxon>Diversisporaceae</taxon>
        <taxon>Diversispora</taxon>
    </lineage>
</organism>
<accession>A0A397III6</accession>